<reference evidence="3 4" key="1">
    <citation type="submission" date="2023-08" db="EMBL/GenBank/DDBJ databases">
        <title>Black Yeasts Isolated from many extreme environments.</title>
        <authorList>
            <person name="Coleine C."/>
            <person name="Stajich J.E."/>
            <person name="Selbmann L."/>
        </authorList>
    </citation>
    <scope>NUCLEOTIDE SEQUENCE [LARGE SCALE GENOMIC DNA]</scope>
    <source>
        <strain evidence="3 4">CCFEE 5792</strain>
    </source>
</reference>
<keyword evidence="4" id="KW-1185">Reference proteome</keyword>
<dbReference type="GeneID" id="89977560"/>
<name>A0AAV9MXR0_9EURO</name>
<evidence type="ECO:0000313" key="4">
    <source>
        <dbReference type="Proteomes" id="UP001358417"/>
    </source>
</evidence>
<dbReference type="PANTHER" id="PTHR37534">
    <property type="entry name" value="TRANSCRIPTIONAL ACTIVATOR PROTEIN UGA3"/>
    <property type="match status" value="1"/>
</dbReference>
<protein>
    <submittedName>
        <fullName evidence="3">Uncharacterized protein</fullName>
    </submittedName>
</protein>
<sequence>MAIAAMHLEREGRKESSPQSTRLYSLAMAELRNSIDDGSVDYLGLLTTVLTFLFIEMFRGTSNTWRYHLSAGWKYLQHHCASGTWTSSEDAWYVTQSFYLLRIESETSLEWQDGVDLLEDQISSSEDAVSLERLSRYTSFGSTIGASGSILTRLSEINRLSRQLTQTGFGDGADPSFLDLEEVPIPGRNMNVLMLELGSVTSDDDQECISVEKEAQQLHLRAFEVATVIYHHQIFGTSTPEQLAPYVHAVLYYITRFLEICGGNYTLWPVVIAGVEAYTDDEMILFSTLFENAKSVGMRNRVKAKQLMEGVWAIRSSIATETGQTPGNIRVNWRQVMRQLDIDVLLV</sequence>
<dbReference type="Proteomes" id="UP001358417">
    <property type="component" value="Unassembled WGS sequence"/>
</dbReference>
<keyword evidence="2" id="KW-0539">Nucleus</keyword>
<dbReference type="EMBL" id="JAVRRD010000038">
    <property type="protein sequence ID" value="KAK5045295.1"/>
    <property type="molecule type" value="Genomic_DNA"/>
</dbReference>
<evidence type="ECO:0000256" key="1">
    <source>
        <dbReference type="ARBA" id="ARBA00004123"/>
    </source>
</evidence>
<gene>
    <name evidence="3" type="ORF">LTR84_009401</name>
</gene>
<proteinExistence type="predicted"/>
<dbReference type="Pfam" id="PF11951">
    <property type="entry name" value="Fungal_trans_2"/>
    <property type="match status" value="1"/>
</dbReference>
<evidence type="ECO:0000313" key="3">
    <source>
        <dbReference type="EMBL" id="KAK5045295.1"/>
    </source>
</evidence>
<dbReference type="GO" id="GO:0005634">
    <property type="term" value="C:nucleus"/>
    <property type="evidence" value="ECO:0007669"/>
    <property type="project" value="UniProtKB-SubCell"/>
</dbReference>
<dbReference type="AlphaFoldDB" id="A0AAV9MXR0"/>
<evidence type="ECO:0000256" key="2">
    <source>
        <dbReference type="ARBA" id="ARBA00023242"/>
    </source>
</evidence>
<dbReference type="RefSeq" id="XP_064700927.1">
    <property type="nucleotide sequence ID" value="XM_064852941.1"/>
</dbReference>
<accession>A0AAV9MXR0</accession>
<dbReference type="InterPro" id="IPR021858">
    <property type="entry name" value="Fun_TF"/>
</dbReference>
<organism evidence="3 4">
    <name type="scientific">Exophiala bonariae</name>
    <dbReference type="NCBI Taxonomy" id="1690606"/>
    <lineage>
        <taxon>Eukaryota</taxon>
        <taxon>Fungi</taxon>
        <taxon>Dikarya</taxon>
        <taxon>Ascomycota</taxon>
        <taxon>Pezizomycotina</taxon>
        <taxon>Eurotiomycetes</taxon>
        <taxon>Chaetothyriomycetidae</taxon>
        <taxon>Chaetothyriales</taxon>
        <taxon>Herpotrichiellaceae</taxon>
        <taxon>Exophiala</taxon>
    </lineage>
</organism>
<dbReference type="PANTHER" id="PTHR37534:SF46">
    <property type="entry name" value="ZN(II)2CYS6 TRANSCRIPTION FACTOR (EUROFUNG)"/>
    <property type="match status" value="1"/>
</dbReference>
<comment type="subcellular location">
    <subcellularLocation>
        <location evidence="1">Nucleus</location>
    </subcellularLocation>
</comment>
<comment type="caution">
    <text evidence="3">The sequence shown here is derived from an EMBL/GenBank/DDBJ whole genome shotgun (WGS) entry which is preliminary data.</text>
</comment>